<proteinExistence type="inferred from homology"/>
<dbReference type="EMBL" id="MKQP01000016">
    <property type="protein sequence ID" value="OMD32791.1"/>
    <property type="molecule type" value="Genomic_DNA"/>
</dbReference>
<evidence type="ECO:0000256" key="3">
    <source>
        <dbReference type="ARBA" id="ARBA00023125"/>
    </source>
</evidence>
<keyword evidence="2" id="KW-0805">Transcription regulation</keyword>
<keyword evidence="4" id="KW-0804">Transcription</keyword>
<dbReference type="InterPro" id="IPR036388">
    <property type="entry name" value="WH-like_DNA-bd_sf"/>
</dbReference>
<dbReference type="AlphaFoldDB" id="A0A1R0XCJ4"/>
<dbReference type="InterPro" id="IPR005650">
    <property type="entry name" value="BlaI_family"/>
</dbReference>
<dbReference type="Gene3D" id="1.10.4040.10">
    <property type="entry name" value="Penicillinase repressor domain"/>
    <property type="match status" value="1"/>
</dbReference>
<dbReference type="GO" id="GO:0003677">
    <property type="term" value="F:DNA binding"/>
    <property type="evidence" value="ECO:0007669"/>
    <property type="project" value="UniProtKB-KW"/>
</dbReference>
<gene>
    <name evidence="5" type="ORF">BJP51_14825</name>
</gene>
<keyword evidence="3" id="KW-0238">DNA-binding</keyword>
<reference evidence="5 6" key="1">
    <citation type="submission" date="2016-10" db="EMBL/GenBank/DDBJ databases">
        <title>Paenibacillus species isolates.</title>
        <authorList>
            <person name="Beno S.M."/>
        </authorList>
    </citation>
    <scope>NUCLEOTIDE SEQUENCE [LARGE SCALE GENOMIC DNA]</scope>
    <source>
        <strain evidence="5 6">FSL H7-0604</strain>
    </source>
</reference>
<evidence type="ECO:0000256" key="4">
    <source>
        <dbReference type="ARBA" id="ARBA00023163"/>
    </source>
</evidence>
<dbReference type="SUPFAM" id="SSF46785">
    <property type="entry name" value="Winged helix' DNA-binding domain"/>
    <property type="match status" value="1"/>
</dbReference>
<comment type="caution">
    <text evidence="5">The sequence shown here is derived from an EMBL/GenBank/DDBJ whole genome shotgun (WGS) entry which is preliminary data.</text>
</comment>
<evidence type="ECO:0000256" key="2">
    <source>
        <dbReference type="ARBA" id="ARBA00023015"/>
    </source>
</evidence>
<comment type="similarity">
    <text evidence="1">Belongs to the BlaI transcriptional regulatory family.</text>
</comment>
<evidence type="ECO:0000256" key="1">
    <source>
        <dbReference type="ARBA" id="ARBA00011046"/>
    </source>
</evidence>
<evidence type="ECO:0000313" key="6">
    <source>
        <dbReference type="Proteomes" id="UP000187465"/>
    </source>
</evidence>
<protein>
    <submittedName>
        <fullName evidence="5">Transcriptional regulator</fullName>
    </submittedName>
</protein>
<accession>A0A1R0XCJ4</accession>
<dbReference type="Proteomes" id="UP000187465">
    <property type="component" value="Unassembled WGS sequence"/>
</dbReference>
<evidence type="ECO:0000313" key="5">
    <source>
        <dbReference type="EMBL" id="OMD32791.1"/>
    </source>
</evidence>
<dbReference type="InterPro" id="IPR036390">
    <property type="entry name" value="WH_DNA-bd_sf"/>
</dbReference>
<dbReference type="Pfam" id="PF03965">
    <property type="entry name" value="Penicillinase_R"/>
    <property type="match status" value="1"/>
</dbReference>
<dbReference type="GO" id="GO:0045892">
    <property type="term" value="P:negative regulation of DNA-templated transcription"/>
    <property type="evidence" value="ECO:0007669"/>
    <property type="project" value="InterPro"/>
</dbReference>
<dbReference type="Gene3D" id="1.10.10.10">
    <property type="entry name" value="Winged helix-like DNA-binding domain superfamily/Winged helix DNA-binding domain"/>
    <property type="match status" value="1"/>
</dbReference>
<organism evidence="5 6">
    <name type="scientific">Paenibacillus odorifer</name>
    <dbReference type="NCBI Taxonomy" id="189426"/>
    <lineage>
        <taxon>Bacteria</taxon>
        <taxon>Bacillati</taxon>
        <taxon>Bacillota</taxon>
        <taxon>Bacilli</taxon>
        <taxon>Bacillales</taxon>
        <taxon>Paenibacillaceae</taxon>
        <taxon>Paenibacillus</taxon>
    </lineage>
</organism>
<dbReference type="RefSeq" id="WP_036686415.1">
    <property type="nucleotide sequence ID" value="NZ_MKQK01000045.1"/>
</dbReference>
<sequence>MSKETPRISDAEWEVMKVLWASAPRTAGEIVEALEGSRDWNPKTVRTLIKRLTEKQAIGYNQTGRVYSYYPLVREEECVQSETRSFLKRIYGGTLRPMLVNFLQDEKLSREDIEELKRILDERKD</sequence>
<name>A0A1R0XCJ4_9BACL</name>
<dbReference type="PIRSF" id="PIRSF019455">
    <property type="entry name" value="CopR_AtkY"/>
    <property type="match status" value="1"/>
</dbReference>